<evidence type="ECO:0000256" key="10">
    <source>
        <dbReference type="ARBA" id="ARBA00022723"/>
    </source>
</evidence>
<keyword evidence="5" id="KW-1003">Cell membrane</keyword>
<proteinExistence type="inferred from homology"/>
<dbReference type="OrthoDB" id="9796011at2"/>
<keyword evidence="18" id="KW-0594">Phospholipid biosynthesis</keyword>
<dbReference type="PROSITE" id="PS01069">
    <property type="entry name" value="DAGK_PROKAR"/>
    <property type="match status" value="1"/>
</dbReference>
<comment type="subcellular location">
    <subcellularLocation>
        <location evidence="1 24">Cell inner membrane</location>
        <topology evidence="1 24">Multi-pass membrane protein</topology>
    </subcellularLocation>
</comment>
<evidence type="ECO:0000256" key="15">
    <source>
        <dbReference type="ARBA" id="ARBA00022989"/>
    </source>
</evidence>
<evidence type="ECO:0000256" key="1">
    <source>
        <dbReference type="ARBA" id="ARBA00004429"/>
    </source>
</evidence>
<name>A0A4R5U8Z3_9GAMM</name>
<protein>
    <recommendedName>
        <fullName evidence="4 24">Diacylglycerol kinase</fullName>
        <ecNumber evidence="3 24">2.7.1.107</ecNumber>
    </recommendedName>
</protein>
<feature type="binding site" evidence="21">
    <location>
        <begin position="15"/>
        <end position="20"/>
    </location>
    <ligand>
        <name>substrate</name>
    </ligand>
</feature>
<feature type="binding site" evidence="23">
    <location>
        <position position="30"/>
    </location>
    <ligand>
        <name>a divalent metal cation</name>
        <dbReference type="ChEBI" id="CHEBI:60240"/>
    </ligand>
</feature>
<evidence type="ECO:0000313" key="26">
    <source>
        <dbReference type="Proteomes" id="UP000295543"/>
    </source>
</evidence>
<evidence type="ECO:0000256" key="18">
    <source>
        <dbReference type="ARBA" id="ARBA00023209"/>
    </source>
</evidence>
<keyword evidence="19 24" id="KW-1208">Phospholipid metabolism</keyword>
<dbReference type="AlphaFoldDB" id="A0A4R5U8Z3"/>
<keyword evidence="11 22" id="KW-0547">Nucleotide-binding</keyword>
<evidence type="ECO:0000256" key="24">
    <source>
        <dbReference type="RuleBase" id="RU363065"/>
    </source>
</evidence>
<dbReference type="GO" id="GO:0005886">
    <property type="term" value="C:plasma membrane"/>
    <property type="evidence" value="ECO:0007669"/>
    <property type="project" value="UniProtKB-SubCell"/>
</dbReference>
<comment type="caution">
    <text evidence="25">The sequence shown here is derived from an EMBL/GenBank/DDBJ whole genome shotgun (WGS) entry which is preliminary data.</text>
</comment>
<evidence type="ECO:0000256" key="4">
    <source>
        <dbReference type="ARBA" id="ARBA00017575"/>
    </source>
</evidence>
<gene>
    <name evidence="25" type="ORF">E2F49_10240</name>
</gene>
<evidence type="ECO:0000256" key="17">
    <source>
        <dbReference type="ARBA" id="ARBA00023136"/>
    </source>
</evidence>
<feature type="active site" description="Proton acceptor" evidence="20">
    <location>
        <position position="71"/>
    </location>
</feature>
<evidence type="ECO:0000256" key="21">
    <source>
        <dbReference type="PIRSR" id="PIRSR600829-2"/>
    </source>
</evidence>
<keyword evidence="7 24" id="KW-0997">Cell inner membrane</keyword>
<keyword evidence="16 24" id="KW-0443">Lipid metabolism</keyword>
<dbReference type="GO" id="GO:0006654">
    <property type="term" value="P:phosphatidic acid biosynthetic process"/>
    <property type="evidence" value="ECO:0007669"/>
    <property type="project" value="InterPro"/>
</dbReference>
<keyword evidence="14 23" id="KW-0460">Magnesium</keyword>
<feature type="binding site" evidence="21">
    <location>
        <position position="57"/>
    </location>
    <ligand>
        <name>substrate</name>
    </ligand>
</feature>
<dbReference type="PANTHER" id="PTHR34299:SF1">
    <property type="entry name" value="DIACYLGLYCEROL KINASE"/>
    <property type="match status" value="1"/>
</dbReference>
<feature type="binding site" evidence="22">
    <location>
        <position position="11"/>
    </location>
    <ligand>
        <name>ATP</name>
        <dbReference type="ChEBI" id="CHEBI:30616"/>
    </ligand>
</feature>
<keyword evidence="26" id="KW-1185">Reference proteome</keyword>
<comment type="catalytic activity">
    <reaction evidence="24">
        <text>a 1,2-diacyl-sn-glycerol + ATP = a 1,2-diacyl-sn-glycero-3-phosphate + ADP + H(+)</text>
        <dbReference type="Rhea" id="RHEA:10272"/>
        <dbReference type="ChEBI" id="CHEBI:15378"/>
        <dbReference type="ChEBI" id="CHEBI:17815"/>
        <dbReference type="ChEBI" id="CHEBI:30616"/>
        <dbReference type="ChEBI" id="CHEBI:58608"/>
        <dbReference type="ChEBI" id="CHEBI:456216"/>
        <dbReference type="EC" id="2.7.1.107"/>
    </reaction>
</comment>
<feature type="binding site" evidence="22">
    <location>
        <begin position="96"/>
        <end position="97"/>
    </location>
    <ligand>
        <name>ATP</name>
        <dbReference type="ChEBI" id="CHEBI:30616"/>
    </ligand>
</feature>
<evidence type="ECO:0000256" key="6">
    <source>
        <dbReference type="ARBA" id="ARBA00022516"/>
    </source>
</evidence>
<sequence>MSSASSTGALRLLRATGHSWRGLVATWRTEAAFRQEVVLAVPLLVLIATLDLAPLGRALLVATLGLVLVVELLNTAIEAVVDRIGSDWHALSGKAKDAGSAAVTLSLLLHAAMWICVL</sequence>
<evidence type="ECO:0000256" key="19">
    <source>
        <dbReference type="ARBA" id="ARBA00023264"/>
    </source>
</evidence>
<evidence type="ECO:0000256" key="23">
    <source>
        <dbReference type="PIRSR" id="PIRSR600829-4"/>
    </source>
</evidence>
<feature type="binding site" evidence="21">
    <location>
        <position position="71"/>
    </location>
    <ligand>
        <name>substrate</name>
    </ligand>
</feature>
<keyword evidence="9" id="KW-0812">Transmembrane</keyword>
<keyword evidence="17" id="KW-0472">Membrane</keyword>
<dbReference type="GO" id="GO:0005524">
    <property type="term" value="F:ATP binding"/>
    <property type="evidence" value="ECO:0007669"/>
    <property type="project" value="UniProtKB-KW"/>
</dbReference>
<accession>A0A4R5U8Z3</accession>
<evidence type="ECO:0000256" key="13">
    <source>
        <dbReference type="ARBA" id="ARBA00022840"/>
    </source>
</evidence>
<keyword evidence="15" id="KW-1133">Transmembrane helix</keyword>
<evidence type="ECO:0000256" key="7">
    <source>
        <dbReference type="ARBA" id="ARBA00022519"/>
    </source>
</evidence>
<evidence type="ECO:0000256" key="12">
    <source>
        <dbReference type="ARBA" id="ARBA00022777"/>
    </source>
</evidence>
<evidence type="ECO:0000256" key="5">
    <source>
        <dbReference type="ARBA" id="ARBA00022475"/>
    </source>
</evidence>
<dbReference type="PANTHER" id="PTHR34299">
    <property type="entry name" value="DIACYLGLYCEROL KINASE"/>
    <property type="match status" value="1"/>
</dbReference>
<evidence type="ECO:0000256" key="22">
    <source>
        <dbReference type="PIRSR" id="PIRSR600829-3"/>
    </source>
</evidence>
<keyword evidence="8 24" id="KW-0808">Transferase</keyword>
<evidence type="ECO:0000256" key="20">
    <source>
        <dbReference type="PIRSR" id="PIRSR600829-1"/>
    </source>
</evidence>
<keyword evidence="6" id="KW-0444">Lipid biosynthesis</keyword>
<evidence type="ECO:0000256" key="14">
    <source>
        <dbReference type="ARBA" id="ARBA00022842"/>
    </source>
</evidence>
<dbReference type="Proteomes" id="UP000295543">
    <property type="component" value="Unassembled WGS sequence"/>
</dbReference>
<dbReference type="GO" id="GO:0046872">
    <property type="term" value="F:metal ion binding"/>
    <property type="evidence" value="ECO:0007669"/>
    <property type="project" value="UniProtKB-KW"/>
</dbReference>
<feature type="binding site" evidence="22">
    <location>
        <position position="30"/>
    </location>
    <ligand>
        <name>ATP</name>
        <dbReference type="ChEBI" id="CHEBI:30616"/>
    </ligand>
</feature>
<keyword evidence="13 22" id="KW-0067">ATP-binding</keyword>
<dbReference type="InterPro" id="IPR036945">
    <property type="entry name" value="DAGK_sf"/>
</dbReference>
<feature type="binding site" evidence="22">
    <location>
        <position position="78"/>
    </location>
    <ligand>
        <name>ATP</name>
        <dbReference type="ChEBI" id="CHEBI:30616"/>
    </ligand>
</feature>
<reference evidence="25 26" key="1">
    <citation type="submission" date="2019-03" db="EMBL/GenBank/DDBJ databases">
        <title>Luteimonas zhaokaii sp.nov., isolated from the rectal contents of Plateau pika in Yushu, Qinghai Province, China.</title>
        <authorList>
            <person name="Zhang G."/>
        </authorList>
    </citation>
    <scope>NUCLEOTIDE SEQUENCE [LARGE SCALE GENOMIC DNA]</scope>
    <source>
        <strain evidence="25 26">THG-MD21</strain>
    </source>
</reference>
<evidence type="ECO:0000256" key="3">
    <source>
        <dbReference type="ARBA" id="ARBA00012133"/>
    </source>
</evidence>
<keyword evidence="10 23" id="KW-0479">Metal-binding</keyword>
<dbReference type="RefSeq" id="WP_133393794.1">
    <property type="nucleotide sequence ID" value="NZ_SMTG01000004.1"/>
</dbReference>
<organism evidence="25 26">
    <name type="scientific">Luteimonas terrae</name>
    <dbReference type="NCBI Taxonomy" id="1530191"/>
    <lineage>
        <taxon>Bacteria</taxon>
        <taxon>Pseudomonadati</taxon>
        <taxon>Pseudomonadota</taxon>
        <taxon>Gammaproteobacteria</taxon>
        <taxon>Lysobacterales</taxon>
        <taxon>Lysobacteraceae</taxon>
        <taxon>Luteimonas</taxon>
    </lineage>
</organism>
<feature type="binding site" evidence="23">
    <location>
        <position position="78"/>
    </location>
    <ligand>
        <name>a divalent metal cation</name>
        <dbReference type="ChEBI" id="CHEBI:60240"/>
    </ligand>
</feature>
<evidence type="ECO:0000256" key="11">
    <source>
        <dbReference type="ARBA" id="ARBA00022741"/>
    </source>
</evidence>
<evidence type="ECO:0000256" key="9">
    <source>
        <dbReference type="ARBA" id="ARBA00022692"/>
    </source>
</evidence>
<feature type="binding site" evidence="21">
    <location>
        <begin position="32"/>
        <end position="36"/>
    </location>
    <ligand>
        <name>substrate</name>
    </ligand>
</feature>
<dbReference type="EC" id="2.7.1.107" evidence="3 24"/>
<evidence type="ECO:0000256" key="8">
    <source>
        <dbReference type="ARBA" id="ARBA00022679"/>
    </source>
</evidence>
<dbReference type="EMBL" id="SMTG01000004">
    <property type="protein sequence ID" value="TDK30722.1"/>
    <property type="molecule type" value="Genomic_DNA"/>
</dbReference>
<dbReference type="CDD" id="cd14264">
    <property type="entry name" value="DAGK_IM"/>
    <property type="match status" value="1"/>
</dbReference>
<dbReference type="Pfam" id="PF01219">
    <property type="entry name" value="DAGK_prokar"/>
    <property type="match status" value="1"/>
</dbReference>
<dbReference type="InterPro" id="IPR000829">
    <property type="entry name" value="DAGK"/>
</dbReference>
<evidence type="ECO:0000256" key="2">
    <source>
        <dbReference type="ARBA" id="ARBA00005967"/>
    </source>
</evidence>
<feature type="binding site" evidence="21">
    <location>
        <position position="100"/>
    </location>
    <ligand>
        <name>substrate</name>
    </ligand>
</feature>
<dbReference type="GO" id="GO:0004143">
    <property type="term" value="F:ATP-dependent diacylglycerol kinase activity"/>
    <property type="evidence" value="ECO:0007669"/>
    <property type="project" value="UniProtKB-EC"/>
</dbReference>
<comment type="function">
    <text evidence="24">Catalyzes the ATP-dependent phosphorylation of sn-l,2-diacylglycerol (DAG) to phosphatidic acid. Involved in the recycling of diacylglycerol produced as a by-product during membrane-derived oligosaccharide (MDO) biosynthesis.</text>
</comment>
<evidence type="ECO:0000313" key="25">
    <source>
        <dbReference type="EMBL" id="TDK30722.1"/>
    </source>
</evidence>
<feature type="binding site" evidence="21">
    <location>
        <position position="11"/>
    </location>
    <ligand>
        <name>substrate</name>
    </ligand>
</feature>
<evidence type="ECO:0000256" key="16">
    <source>
        <dbReference type="ARBA" id="ARBA00023098"/>
    </source>
</evidence>
<dbReference type="Gene3D" id="1.10.287.3610">
    <property type="match status" value="1"/>
</dbReference>
<dbReference type="InterPro" id="IPR033718">
    <property type="entry name" value="DAGK_prok"/>
</dbReference>
<comment type="similarity">
    <text evidence="2 24">Belongs to the bacterial diacylglycerol kinase family.</text>
</comment>
<keyword evidence="12 24" id="KW-0418">Kinase</keyword>
<comment type="cofactor">
    <cofactor evidence="23">
        <name>Mg(2+)</name>
        <dbReference type="ChEBI" id="CHEBI:18420"/>
    </cofactor>
    <text evidence="23">Mn(2+), Zn(2+), Cd(2+) and Co(2+) support activity to lesser extents.</text>
</comment>